<sequence>MLGYYRAAVEDAAQNRALRDTPLTVPVLALGGDRGSAPDLHQALKPLAQDLQGGVLEDCGHYLPEEQPRELARRMLAFLTQSRA</sequence>
<reference evidence="1" key="1">
    <citation type="journal article" date="2020" name="Microb. Genom.">
        <title>Genetic diversity of clinical and environmental Mucorales isolates obtained from an investigation of mucormycosis cases among solid organ transplant recipients.</title>
        <authorList>
            <person name="Nguyen M.H."/>
            <person name="Kaul D."/>
            <person name="Muto C."/>
            <person name="Cheng S.J."/>
            <person name="Richter R.A."/>
            <person name="Bruno V.M."/>
            <person name="Liu G."/>
            <person name="Beyhan S."/>
            <person name="Sundermann A.J."/>
            <person name="Mounaud S."/>
            <person name="Pasculle A.W."/>
            <person name="Nierman W.C."/>
            <person name="Driscoll E."/>
            <person name="Cumbie R."/>
            <person name="Clancy C.J."/>
            <person name="Dupont C.L."/>
        </authorList>
    </citation>
    <scope>NUCLEOTIDE SEQUENCE</scope>
    <source>
        <strain evidence="1">GL16</strain>
    </source>
</reference>
<evidence type="ECO:0000313" key="1">
    <source>
        <dbReference type="EMBL" id="KAG1520812.1"/>
    </source>
</evidence>
<gene>
    <name evidence="1" type="ORF">G6F51_014715</name>
</gene>
<comment type="caution">
    <text evidence="1">The sequence shown here is derived from an EMBL/GenBank/DDBJ whole genome shotgun (WGS) entry which is preliminary data.</text>
</comment>
<dbReference type="SUPFAM" id="SSF53474">
    <property type="entry name" value="alpha/beta-Hydrolases"/>
    <property type="match status" value="1"/>
</dbReference>
<evidence type="ECO:0000313" key="2">
    <source>
        <dbReference type="Proteomes" id="UP000717996"/>
    </source>
</evidence>
<proteinExistence type="predicted"/>
<organism evidence="1 2">
    <name type="scientific">Rhizopus oryzae</name>
    <name type="common">Mucormycosis agent</name>
    <name type="synonym">Rhizopus arrhizus var. delemar</name>
    <dbReference type="NCBI Taxonomy" id="64495"/>
    <lineage>
        <taxon>Eukaryota</taxon>
        <taxon>Fungi</taxon>
        <taxon>Fungi incertae sedis</taxon>
        <taxon>Mucoromycota</taxon>
        <taxon>Mucoromycotina</taxon>
        <taxon>Mucoromycetes</taxon>
        <taxon>Mucorales</taxon>
        <taxon>Mucorineae</taxon>
        <taxon>Rhizopodaceae</taxon>
        <taxon>Rhizopus</taxon>
    </lineage>
</organism>
<dbReference type="Gene3D" id="3.40.50.1820">
    <property type="entry name" value="alpha/beta hydrolase"/>
    <property type="match status" value="1"/>
</dbReference>
<dbReference type="InterPro" id="IPR029058">
    <property type="entry name" value="AB_hydrolase_fold"/>
</dbReference>
<dbReference type="AlphaFoldDB" id="A0A9P6XL68"/>
<protein>
    <submittedName>
        <fullName evidence="1">Uncharacterized protein</fullName>
    </submittedName>
</protein>
<accession>A0A9P6XL68</accession>
<dbReference type="EMBL" id="JAANIT010015431">
    <property type="protein sequence ID" value="KAG1520812.1"/>
    <property type="molecule type" value="Genomic_DNA"/>
</dbReference>
<name>A0A9P6XL68_RHIOR</name>
<dbReference type="Proteomes" id="UP000717996">
    <property type="component" value="Unassembled WGS sequence"/>
</dbReference>